<dbReference type="Proteomes" id="UP000244005">
    <property type="component" value="Unassembled WGS sequence"/>
</dbReference>
<organism evidence="1 2">
    <name type="scientific">Marchantia polymorpha</name>
    <name type="common">Common liverwort</name>
    <name type="synonym">Marchantia aquatica</name>
    <dbReference type="NCBI Taxonomy" id="3197"/>
    <lineage>
        <taxon>Eukaryota</taxon>
        <taxon>Viridiplantae</taxon>
        <taxon>Streptophyta</taxon>
        <taxon>Embryophyta</taxon>
        <taxon>Marchantiophyta</taxon>
        <taxon>Marchantiopsida</taxon>
        <taxon>Marchantiidae</taxon>
        <taxon>Marchantiales</taxon>
        <taxon>Marchantiaceae</taxon>
        <taxon>Marchantia</taxon>
    </lineage>
</organism>
<evidence type="ECO:0000313" key="1">
    <source>
        <dbReference type="EMBL" id="PTQ40661.1"/>
    </source>
</evidence>
<protein>
    <submittedName>
        <fullName evidence="1">Uncharacterized protein</fullName>
    </submittedName>
</protein>
<reference evidence="2" key="1">
    <citation type="journal article" date="2017" name="Cell">
        <title>Insights into land plant evolution garnered from the Marchantia polymorpha genome.</title>
        <authorList>
            <person name="Bowman J.L."/>
            <person name="Kohchi T."/>
            <person name="Yamato K.T."/>
            <person name="Jenkins J."/>
            <person name="Shu S."/>
            <person name="Ishizaki K."/>
            <person name="Yamaoka S."/>
            <person name="Nishihama R."/>
            <person name="Nakamura Y."/>
            <person name="Berger F."/>
            <person name="Adam C."/>
            <person name="Aki S.S."/>
            <person name="Althoff F."/>
            <person name="Araki T."/>
            <person name="Arteaga-Vazquez M.A."/>
            <person name="Balasubrmanian S."/>
            <person name="Barry K."/>
            <person name="Bauer D."/>
            <person name="Boehm C.R."/>
            <person name="Briginshaw L."/>
            <person name="Caballero-Perez J."/>
            <person name="Catarino B."/>
            <person name="Chen F."/>
            <person name="Chiyoda S."/>
            <person name="Chovatia M."/>
            <person name="Davies K.M."/>
            <person name="Delmans M."/>
            <person name="Demura T."/>
            <person name="Dierschke T."/>
            <person name="Dolan L."/>
            <person name="Dorantes-Acosta A.E."/>
            <person name="Eklund D.M."/>
            <person name="Florent S.N."/>
            <person name="Flores-Sandoval E."/>
            <person name="Fujiyama A."/>
            <person name="Fukuzawa H."/>
            <person name="Galik B."/>
            <person name="Grimanelli D."/>
            <person name="Grimwood J."/>
            <person name="Grossniklaus U."/>
            <person name="Hamada T."/>
            <person name="Haseloff J."/>
            <person name="Hetherington A.J."/>
            <person name="Higo A."/>
            <person name="Hirakawa Y."/>
            <person name="Hundley H.N."/>
            <person name="Ikeda Y."/>
            <person name="Inoue K."/>
            <person name="Inoue S.I."/>
            <person name="Ishida S."/>
            <person name="Jia Q."/>
            <person name="Kakita M."/>
            <person name="Kanazawa T."/>
            <person name="Kawai Y."/>
            <person name="Kawashima T."/>
            <person name="Kennedy M."/>
            <person name="Kinose K."/>
            <person name="Kinoshita T."/>
            <person name="Kohara Y."/>
            <person name="Koide E."/>
            <person name="Komatsu K."/>
            <person name="Kopischke S."/>
            <person name="Kubo M."/>
            <person name="Kyozuka J."/>
            <person name="Lagercrantz U."/>
            <person name="Lin S.S."/>
            <person name="Lindquist E."/>
            <person name="Lipzen A.M."/>
            <person name="Lu C.W."/>
            <person name="De Luna E."/>
            <person name="Martienssen R.A."/>
            <person name="Minamino N."/>
            <person name="Mizutani M."/>
            <person name="Mizutani M."/>
            <person name="Mochizuki N."/>
            <person name="Monte I."/>
            <person name="Mosher R."/>
            <person name="Nagasaki H."/>
            <person name="Nakagami H."/>
            <person name="Naramoto S."/>
            <person name="Nishitani K."/>
            <person name="Ohtani M."/>
            <person name="Okamoto T."/>
            <person name="Okumura M."/>
            <person name="Phillips J."/>
            <person name="Pollak B."/>
            <person name="Reinders A."/>
            <person name="Rovekamp M."/>
            <person name="Sano R."/>
            <person name="Sawa S."/>
            <person name="Schmid M.W."/>
            <person name="Shirakawa M."/>
            <person name="Solano R."/>
            <person name="Spunde A."/>
            <person name="Suetsugu N."/>
            <person name="Sugano S."/>
            <person name="Sugiyama A."/>
            <person name="Sun R."/>
            <person name="Suzuki Y."/>
            <person name="Takenaka M."/>
            <person name="Takezawa D."/>
            <person name="Tomogane H."/>
            <person name="Tsuzuki M."/>
            <person name="Ueda T."/>
            <person name="Umeda M."/>
            <person name="Ward J.M."/>
            <person name="Watanabe Y."/>
            <person name="Yazaki K."/>
            <person name="Yokoyama R."/>
            <person name="Yoshitake Y."/>
            <person name="Yotsui I."/>
            <person name="Zachgo S."/>
            <person name="Schmutz J."/>
        </authorList>
    </citation>
    <scope>NUCLEOTIDE SEQUENCE [LARGE SCALE GENOMIC DNA]</scope>
    <source>
        <strain evidence="2">Tak-1</strain>
    </source>
</reference>
<gene>
    <name evidence="1" type="ORF">MARPO_0038s0020</name>
</gene>
<proteinExistence type="predicted"/>
<keyword evidence="2" id="KW-1185">Reference proteome</keyword>
<evidence type="ECO:0000313" key="2">
    <source>
        <dbReference type="Proteomes" id="UP000244005"/>
    </source>
</evidence>
<accession>A0A2R6X3I8</accession>
<name>A0A2R6X3I8_MARPO</name>
<dbReference type="AlphaFoldDB" id="A0A2R6X3I8"/>
<dbReference type="EMBL" id="KZ772710">
    <property type="protein sequence ID" value="PTQ40661.1"/>
    <property type="molecule type" value="Genomic_DNA"/>
</dbReference>
<sequence>MFDRHGPQMPSREADFVLKMVAGVCSVPWQKGRRLKISKTDRSYFENWVESATLSTYFFFVGFEQRCLGEQASGLASSLCSLEPWGTLPPFSSDYNRDSQCIYARFRSAAKRA</sequence>